<feature type="non-terminal residue" evidence="1">
    <location>
        <position position="54"/>
    </location>
</feature>
<evidence type="ECO:0000313" key="1">
    <source>
        <dbReference type="EMBL" id="KKL18302.1"/>
    </source>
</evidence>
<protein>
    <submittedName>
        <fullName evidence="1">Uncharacterized protein</fullName>
    </submittedName>
</protein>
<dbReference type="AlphaFoldDB" id="A0A0F9BWN4"/>
<proteinExistence type="predicted"/>
<name>A0A0F9BWN4_9ZZZZ</name>
<comment type="caution">
    <text evidence="1">The sequence shown here is derived from an EMBL/GenBank/DDBJ whole genome shotgun (WGS) entry which is preliminary data.</text>
</comment>
<dbReference type="EMBL" id="LAZR01038922">
    <property type="protein sequence ID" value="KKL18302.1"/>
    <property type="molecule type" value="Genomic_DNA"/>
</dbReference>
<gene>
    <name evidence="1" type="ORF">LCGC14_2476900</name>
</gene>
<reference evidence="1" key="1">
    <citation type="journal article" date="2015" name="Nature">
        <title>Complex archaea that bridge the gap between prokaryotes and eukaryotes.</title>
        <authorList>
            <person name="Spang A."/>
            <person name="Saw J.H."/>
            <person name="Jorgensen S.L."/>
            <person name="Zaremba-Niedzwiedzka K."/>
            <person name="Martijn J."/>
            <person name="Lind A.E."/>
            <person name="van Eijk R."/>
            <person name="Schleper C."/>
            <person name="Guy L."/>
            <person name="Ettema T.J."/>
        </authorList>
    </citation>
    <scope>NUCLEOTIDE SEQUENCE</scope>
</reference>
<organism evidence="1">
    <name type="scientific">marine sediment metagenome</name>
    <dbReference type="NCBI Taxonomy" id="412755"/>
    <lineage>
        <taxon>unclassified sequences</taxon>
        <taxon>metagenomes</taxon>
        <taxon>ecological metagenomes</taxon>
    </lineage>
</organism>
<sequence>MNHDLDDLEKCEWIVKVQWTKYIANRDDTNFFTGVFANQNIVCKLKNKHIKTVQ</sequence>
<accession>A0A0F9BWN4</accession>